<organism evidence="1 2">
    <name type="scientific">Alloscardovia omnicolens F0580</name>
    <dbReference type="NCBI Taxonomy" id="1321816"/>
    <lineage>
        <taxon>Bacteria</taxon>
        <taxon>Bacillati</taxon>
        <taxon>Actinomycetota</taxon>
        <taxon>Actinomycetes</taxon>
        <taxon>Bifidobacteriales</taxon>
        <taxon>Bifidobacteriaceae</taxon>
        <taxon>Alloscardovia</taxon>
    </lineage>
</organism>
<keyword evidence="2" id="KW-1185">Reference proteome</keyword>
<comment type="caution">
    <text evidence="1">The sequence shown here is derived from an EMBL/GenBank/DDBJ whole genome shotgun (WGS) entry which is preliminary data.</text>
</comment>
<evidence type="ECO:0000313" key="1">
    <source>
        <dbReference type="EMBL" id="ERH30177.1"/>
    </source>
</evidence>
<evidence type="ECO:0000313" key="2">
    <source>
        <dbReference type="Proteomes" id="UP000016519"/>
    </source>
</evidence>
<reference evidence="1 2" key="1">
    <citation type="submission" date="2013-08" db="EMBL/GenBank/DDBJ databases">
        <authorList>
            <person name="Weinstock G."/>
            <person name="Sodergren E."/>
            <person name="Wylie T."/>
            <person name="Fulton L."/>
            <person name="Fulton R."/>
            <person name="Fronick C."/>
            <person name="O'Laughlin M."/>
            <person name="Godfrey J."/>
            <person name="Miner T."/>
            <person name="Herter B."/>
            <person name="Appelbaum E."/>
            <person name="Cordes M."/>
            <person name="Lek S."/>
            <person name="Wollam A."/>
            <person name="Pepin K.H."/>
            <person name="Palsikar V.B."/>
            <person name="Mitreva M."/>
            <person name="Wilson R.K."/>
        </authorList>
    </citation>
    <scope>NUCLEOTIDE SEQUENCE [LARGE SCALE GENOMIC DNA]</scope>
    <source>
        <strain evidence="1 2">F0580</strain>
    </source>
</reference>
<sequence>MTPLFSCMAWNYASTKSVLGMSQFARSAFGLTSMCVFVR</sequence>
<dbReference type="EMBL" id="AWSI01000036">
    <property type="protein sequence ID" value="ERH30177.1"/>
    <property type="molecule type" value="Genomic_DNA"/>
</dbReference>
<dbReference type="HOGENOM" id="CLU_3303674_0_0_11"/>
<dbReference type="PATRIC" id="fig|1321816.3.peg.1104"/>
<protein>
    <submittedName>
        <fullName evidence="1">Uncharacterized protein</fullName>
    </submittedName>
</protein>
<accession>U1SHN5</accession>
<dbReference type="AlphaFoldDB" id="U1SHN5"/>
<dbReference type="Proteomes" id="UP000016519">
    <property type="component" value="Unassembled WGS sequence"/>
</dbReference>
<name>U1SHN5_9BIFI</name>
<gene>
    <name evidence="1" type="ORF">HMPREF9244_01253</name>
</gene>
<proteinExistence type="predicted"/>